<evidence type="ECO:0000256" key="10">
    <source>
        <dbReference type="ARBA" id="ARBA00023049"/>
    </source>
</evidence>
<evidence type="ECO:0000256" key="6">
    <source>
        <dbReference type="ARBA" id="ARBA00022723"/>
    </source>
</evidence>
<evidence type="ECO:0000256" key="12">
    <source>
        <dbReference type="HAMAP-Rule" id="MF_00188"/>
    </source>
</evidence>
<organism evidence="14 15">
    <name type="scientific">Luteimonas padinae</name>
    <dbReference type="NCBI Taxonomy" id="1714359"/>
    <lineage>
        <taxon>Bacteria</taxon>
        <taxon>Pseudomonadati</taxon>
        <taxon>Pseudomonadota</taxon>
        <taxon>Gammaproteobacteria</taxon>
        <taxon>Lysobacterales</taxon>
        <taxon>Lysobacteraceae</taxon>
        <taxon>Luteimonas</taxon>
    </lineage>
</organism>
<gene>
    <name evidence="12 14" type="primary">htpX</name>
    <name evidence="14" type="ORF">ACFFFU_04420</name>
</gene>
<dbReference type="RefSeq" id="WP_189496584.1">
    <property type="nucleotide sequence ID" value="NZ_BMZT01000005.1"/>
</dbReference>
<evidence type="ECO:0000256" key="3">
    <source>
        <dbReference type="ARBA" id="ARBA00022475"/>
    </source>
</evidence>
<name>A0ABV6SXR0_9GAMM</name>
<dbReference type="Gene3D" id="3.30.2010.10">
    <property type="entry name" value="Metalloproteases ('zincins'), catalytic domain"/>
    <property type="match status" value="1"/>
</dbReference>
<dbReference type="InterPro" id="IPR022919">
    <property type="entry name" value="Pept_M48_protease_HtpX"/>
</dbReference>
<dbReference type="InterPro" id="IPR050083">
    <property type="entry name" value="HtpX_protease"/>
</dbReference>
<evidence type="ECO:0000256" key="1">
    <source>
        <dbReference type="ARBA" id="ARBA00004651"/>
    </source>
</evidence>
<keyword evidence="6 12" id="KW-0479">Metal-binding</keyword>
<keyword evidence="15" id="KW-1185">Reference proteome</keyword>
<evidence type="ECO:0000256" key="5">
    <source>
        <dbReference type="ARBA" id="ARBA00022692"/>
    </source>
</evidence>
<evidence type="ECO:0000256" key="11">
    <source>
        <dbReference type="ARBA" id="ARBA00023136"/>
    </source>
</evidence>
<dbReference type="GO" id="GO:0008233">
    <property type="term" value="F:peptidase activity"/>
    <property type="evidence" value="ECO:0007669"/>
    <property type="project" value="UniProtKB-KW"/>
</dbReference>
<dbReference type="EC" id="3.4.24.-" evidence="12"/>
<comment type="caution">
    <text evidence="14">The sequence shown here is derived from an EMBL/GenBank/DDBJ whole genome shotgun (WGS) entry which is preliminary data.</text>
</comment>
<feature type="transmembrane region" description="Helical" evidence="12">
    <location>
        <begin position="150"/>
        <end position="171"/>
    </location>
</feature>
<sequence length="302" mass="31986">MLKRVALFLATNLAVLALLSIIMSVFNINPQGMGGLLVMAALFGFGGSLISLLSSKWVAKRAAGLHVIERPNSDVERWLVDTVARQAQAAGIGMPEVAIYDAPEINAFATGASRNNALVAVSTGLLRSMDQDEAEAVLAHEVSHVANGDMVTMALLQGVLNTFVIVLARLVGRVVDGYLSGGRDNGGGGLAYFAIVFVLDMVFGLFASMIAMWFSRHREFRADAGGAALAGRDKMIAALKRLSLNQGQNTLPKQIAAFGISGAMGHGLRRLLLSHPPLEERIRALEAGRVDGEAALRQGLLA</sequence>
<feature type="active site" evidence="12">
    <location>
        <position position="141"/>
    </location>
</feature>
<feature type="binding site" evidence="12">
    <location>
        <position position="140"/>
    </location>
    <ligand>
        <name>Zn(2+)</name>
        <dbReference type="ChEBI" id="CHEBI:29105"/>
        <note>catalytic</note>
    </ligand>
</feature>
<dbReference type="PANTHER" id="PTHR43221">
    <property type="entry name" value="PROTEASE HTPX"/>
    <property type="match status" value="1"/>
</dbReference>
<comment type="cofactor">
    <cofactor evidence="12">
        <name>Zn(2+)</name>
        <dbReference type="ChEBI" id="CHEBI:29105"/>
    </cofactor>
    <text evidence="12">Binds 1 zinc ion per subunit.</text>
</comment>
<evidence type="ECO:0000256" key="8">
    <source>
        <dbReference type="ARBA" id="ARBA00022833"/>
    </source>
</evidence>
<keyword evidence="8 12" id="KW-0862">Zinc</keyword>
<feature type="binding site" evidence="12">
    <location>
        <position position="144"/>
    </location>
    <ligand>
        <name>Zn(2+)</name>
        <dbReference type="ChEBI" id="CHEBI:29105"/>
        <note>catalytic</note>
    </ligand>
</feature>
<dbReference type="NCBIfam" id="NF003965">
    <property type="entry name" value="PRK05457.1"/>
    <property type="match status" value="1"/>
</dbReference>
<evidence type="ECO:0000256" key="7">
    <source>
        <dbReference type="ARBA" id="ARBA00022801"/>
    </source>
</evidence>
<evidence type="ECO:0000256" key="4">
    <source>
        <dbReference type="ARBA" id="ARBA00022670"/>
    </source>
</evidence>
<keyword evidence="12" id="KW-0346">Stress response</keyword>
<keyword evidence="5 12" id="KW-0812">Transmembrane</keyword>
<dbReference type="InterPro" id="IPR001915">
    <property type="entry name" value="Peptidase_M48"/>
</dbReference>
<comment type="similarity">
    <text evidence="2 12">Belongs to the peptidase M48B family.</text>
</comment>
<proteinExistence type="inferred from homology"/>
<keyword evidence="9 12" id="KW-1133">Transmembrane helix</keyword>
<evidence type="ECO:0000256" key="2">
    <source>
        <dbReference type="ARBA" id="ARBA00009779"/>
    </source>
</evidence>
<reference evidence="14 15" key="1">
    <citation type="submission" date="2024-09" db="EMBL/GenBank/DDBJ databases">
        <authorList>
            <person name="Sun Q."/>
            <person name="Mori K."/>
        </authorList>
    </citation>
    <scope>NUCLEOTIDE SEQUENCE [LARGE SCALE GENOMIC DNA]</scope>
    <source>
        <strain evidence="14 15">KCTC 52403</strain>
    </source>
</reference>
<feature type="transmembrane region" description="Helical" evidence="12">
    <location>
        <begin position="191"/>
        <end position="214"/>
    </location>
</feature>
<dbReference type="Pfam" id="PF01435">
    <property type="entry name" value="Peptidase_M48"/>
    <property type="match status" value="1"/>
</dbReference>
<dbReference type="PANTHER" id="PTHR43221:SF1">
    <property type="entry name" value="PROTEASE HTPX"/>
    <property type="match status" value="1"/>
</dbReference>
<dbReference type="EMBL" id="JBHLTF010000009">
    <property type="protein sequence ID" value="MFC0717001.1"/>
    <property type="molecule type" value="Genomic_DNA"/>
</dbReference>
<dbReference type="HAMAP" id="MF_00188">
    <property type="entry name" value="Pept_M48_protease_HtpX"/>
    <property type="match status" value="1"/>
</dbReference>
<keyword evidence="3 12" id="KW-1003">Cell membrane</keyword>
<dbReference type="Proteomes" id="UP001589898">
    <property type="component" value="Unassembled WGS sequence"/>
</dbReference>
<evidence type="ECO:0000313" key="15">
    <source>
        <dbReference type="Proteomes" id="UP001589898"/>
    </source>
</evidence>
<keyword evidence="4 12" id="KW-0645">Protease</keyword>
<dbReference type="CDD" id="cd07335">
    <property type="entry name" value="M48B_HtpX_like"/>
    <property type="match status" value="1"/>
</dbReference>
<feature type="binding site" evidence="12">
    <location>
        <position position="219"/>
    </location>
    <ligand>
        <name>Zn(2+)</name>
        <dbReference type="ChEBI" id="CHEBI:29105"/>
        <note>catalytic</note>
    </ligand>
</feature>
<feature type="domain" description="Peptidase M48" evidence="13">
    <location>
        <begin position="76"/>
        <end position="287"/>
    </location>
</feature>
<dbReference type="GO" id="GO:0006508">
    <property type="term" value="P:proteolysis"/>
    <property type="evidence" value="ECO:0007669"/>
    <property type="project" value="UniProtKB-KW"/>
</dbReference>
<keyword evidence="10 12" id="KW-0482">Metalloprotease</keyword>
<evidence type="ECO:0000256" key="9">
    <source>
        <dbReference type="ARBA" id="ARBA00022989"/>
    </source>
</evidence>
<comment type="subcellular location">
    <subcellularLocation>
        <location evidence="1 12">Cell membrane</location>
        <topology evidence="1 12">Multi-pass membrane protein</topology>
    </subcellularLocation>
</comment>
<protein>
    <recommendedName>
        <fullName evidence="12">Protease HtpX</fullName>
        <ecNumber evidence="12">3.4.24.-</ecNumber>
    </recommendedName>
    <alternativeName>
        <fullName evidence="12">Heat shock protein HtpX</fullName>
    </alternativeName>
</protein>
<keyword evidence="11 12" id="KW-0472">Membrane</keyword>
<keyword evidence="7 12" id="KW-0378">Hydrolase</keyword>
<feature type="transmembrane region" description="Helical" evidence="12">
    <location>
        <begin position="32"/>
        <end position="53"/>
    </location>
</feature>
<accession>A0ABV6SXR0</accession>
<evidence type="ECO:0000259" key="13">
    <source>
        <dbReference type="Pfam" id="PF01435"/>
    </source>
</evidence>
<evidence type="ECO:0000313" key="14">
    <source>
        <dbReference type="EMBL" id="MFC0717001.1"/>
    </source>
</evidence>
<feature type="transmembrane region" description="Helical" evidence="12">
    <location>
        <begin position="7"/>
        <end position="26"/>
    </location>
</feature>